<dbReference type="EMBL" id="LWBP01000185">
    <property type="protein sequence ID" value="OQP59062.1"/>
    <property type="molecule type" value="Genomic_DNA"/>
</dbReference>
<proteinExistence type="predicted"/>
<dbReference type="RefSeq" id="WP_081164744.1">
    <property type="nucleotide sequence ID" value="NZ_LWBP01000185.1"/>
</dbReference>
<dbReference type="Gene3D" id="3.20.80.10">
    <property type="entry name" value="Regulatory factor, effector binding domain"/>
    <property type="match status" value="1"/>
</dbReference>
<evidence type="ECO:0000313" key="3">
    <source>
        <dbReference type="Proteomes" id="UP000192276"/>
    </source>
</evidence>
<dbReference type="InterPro" id="IPR029442">
    <property type="entry name" value="GyrI-like"/>
</dbReference>
<accession>A0A1V9FL48</accession>
<dbReference type="STRING" id="550983.A4R26_21490"/>
<evidence type="ECO:0000313" key="2">
    <source>
        <dbReference type="EMBL" id="OQP59062.1"/>
    </source>
</evidence>
<protein>
    <recommendedName>
        <fullName evidence="1">GyrI-like small molecule binding domain-containing protein</fullName>
    </recommendedName>
</protein>
<dbReference type="OrthoDB" id="4772335at2"/>
<evidence type="ECO:0000259" key="1">
    <source>
        <dbReference type="Pfam" id="PF06445"/>
    </source>
</evidence>
<dbReference type="Proteomes" id="UP000192276">
    <property type="component" value="Unassembled WGS sequence"/>
</dbReference>
<dbReference type="PIRSF" id="PIRSF031644">
    <property type="entry name" value="UCP031644"/>
    <property type="match status" value="1"/>
</dbReference>
<keyword evidence="3" id="KW-1185">Reference proteome</keyword>
<comment type="caution">
    <text evidence="2">The sequence shown here is derived from an EMBL/GenBank/DDBJ whole genome shotgun (WGS) entry which is preliminary data.</text>
</comment>
<organism evidence="2 3">
    <name type="scientific">Niastella populi</name>
    <dbReference type="NCBI Taxonomy" id="550983"/>
    <lineage>
        <taxon>Bacteria</taxon>
        <taxon>Pseudomonadati</taxon>
        <taxon>Bacteroidota</taxon>
        <taxon>Chitinophagia</taxon>
        <taxon>Chitinophagales</taxon>
        <taxon>Chitinophagaceae</taxon>
        <taxon>Niastella</taxon>
    </lineage>
</organism>
<dbReference type="AlphaFoldDB" id="A0A1V9FL48"/>
<gene>
    <name evidence="2" type="ORF">A4R26_21490</name>
</gene>
<dbReference type="Pfam" id="PF06445">
    <property type="entry name" value="GyrI-like"/>
    <property type="match status" value="1"/>
</dbReference>
<dbReference type="SUPFAM" id="SSF55136">
    <property type="entry name" value="Probable bacterial effector-binding domain"/>
    <property type="match status" value="1"/>
</dbReference>
<dbReference type="InterPro" id="IPR011256">
    <property type="entry name" value="Reg_factor_effector_dom_sf"/>
</dbReference>
<reference evidence="3" key="1">
    <citation type="submission" date="2016-04" db="EMBL/GenBank/DDBJ databases">
        <authorList>
            <person name="Chen L."/>
            <person name="Zhuang W."/>
            <person name="Wang G."/>
        </authorList>
    </citation>
    <scope>NUCLEOTIDE SEQUENCE [LARGE SCALE GENOMIC DNA]</scope>
    <source>
        <strain evidence="3">208</strain>
    </source>
</reference>
<sequence length="207" mass="23559">MNKLDLTKAFKTYFTAKPKPELVNIGEAHFISLTGKGDPSAPAFAKNIEALYSTAYTIEFVYKAQNMDFVVSKLEGLWWFDETRFPGKNIKTAATEVPRSEWEYRLLIRMPDFVMAGDIEAAKQTVISKKNIQLAGQVQHFTMNEGKCVQMLHVGPFSTEPESLLQIAAFTEQNNLARNGLHHEIYLSDFRKTSPEKLKTILREPVR</sequence>
<dbReference type="InterPro" id="IPR008319">
    <property type="entry name" value="GyrI-like_CCH_Lin2189-like"/>
</dbReference>
<feature type="domain" description="GyrI-like small molecule binding" evidence="1">
    <location>
        <begin position="19"/>
        <end position="202"/>
    </location>
</feature>
<name>A0A1V9FL48_9BACT</name>